<organism evidence="2 3">
    <name type="scientific">Panagrellus redivivus</name>
    <name type="common">Microworm</name>
    <dbReference type="NCBI Taxonomy" id="6233"/>
    <lineage>
        <taxon>Eukaryota</taxon>
        <taxon>Metazoa</taxon>
        <taxon>Ecdysozoa</taxon>
        <taxon>Nematoda</taxon>
        <taxon>Chromadorea</taxon>
        <taxon>Rhabditida</taxon>
        <taxon>Tylenchina</taxon>
        <taxon>Panagrolaimomorpha</taxon>
        <taxon>Panagrolaimoidea</taxon>
        <taxon>Panagrolaimidae</taxon>
        <taxon>Panagrellus</taxon>
    </lineage>
</organism>
<dbReference type="Gene3D" id="1.25.40.710">
    <property type="match status" value="1"/>
</dbReference>
<sequence length="223" mass="24382">MPALPVSQPESIRTQDVLRVFRQRLQLHKVASTIDSEDDTKLKPVPAKESDSAITLAQSDDVEKGNVAGAAASVVLTESVVLNVPEKEHVTEDSDTVAIKPTIVSPLALNDDPSPQPTTGEIDSQIRVTLEEADAAYREFFRWASPVNSLARLITAKHAVAHARYGTALRCLVKIVDEKPMSSTTLEMEKAIADLLDQLGWTHLASNQRNTTLLKHAPAFRPF</sequence>
<reference evidence="3" key="2">
    <citation type="submission" date="2020-10" db="UniProtKB">
        <authorList>
            <consortium name="WormBaseParasite"/>
        </authorList>
    </citation>
    <scope>IDENTIFICATION</scope>
</reference>
<evidence type="ECO:0000256" key="1">
    <source>
        <dbReference type="SAM" id="MobiDB-lite"/>
    </source>
</evidence>
<proteinExistence type="predicted"/>
<name>A0A7E4W4H5_PANRE</name>
<dbReference type="InterPro" id="IPR046939">
    <property type="entry name" value="TPPII_C_sf"/>
</dbReference>
<feature type="region of interest" description="Disordered" evidence="1">
    <location>
        <begin position="33"/>
        <end position="53"/>
    </location>
</feature>
<evidence type="ECO:0000313" key="3">
    <source>
        <dbReference type="WBParaSite" id="Pan_g6918.t1"/>
    </source>
</evidence>
<dbReference type="AlphaFoldDB" id="A0A7E4W4H5"/>
<dbReference type="Proteomes" id="UP000492821">
    <property type="component" value="Unassembled WGS sequence"/>
</dbReference>
<accession>A0A7E4W4H5</accession>
<evidence type="ECO:0000313" key="2">
    <source>
        <dbReference type="Proteomes" id="UP000492821"/>
    </source>
</evidence>
<reference evidence="2" key="1">
    <citation type="journal article" date="2013" name="Genetics">
        <title>The draft genome and transcriptome of Panagrellus redivivus are shaped by the harsh demands of a free-living lifestyle.</title>
        <authorList>
            <person name="Srinivasan J."/>
            <person name="Dillman A.R."/>
            <person name="Macchietto M.G."/>
            <person name="Heikkinen L."/>
            <person name="Lakso M."/>
            <person name="Fracchia K.M."/>
            <person name="Antoshechkin I."/>
            <person name="Mortazavi A."/>
            <person name="Wong G."/>
            <person name="Sternberg P.W."/>
        </authorList>
    </citation>
    <scope>NUCLEOTIDE SEQUENCE [LARGE SCALE GENOMIC DNA]</scope>
    <source>
        <strain evidence="2">MT8872</strain>
    </source>
</reference>
<protein>
    <submittedName>
        <fullName evidence="3">Uncharacterized protein</fullName>
    </submittedName>
</protein>
<dbReference type="WBParaSite" id="Pan_g6918.t1">
    <property type="protein sequence ID" value="Pan_g6918.t1"/>
    <property type="gene ID" value="Pan_g6918"/>
</dbReference>
<keyword evidence="2" id="KW-1185">Reference proteome</keyword>
<feature type="compositionally biased region" description="Basic and acidic residues" evidence="1">
    <location>
        <begin position="39"/>
        <end position="51"/>
    </location>
</feature>